<accession>A0ABS6G3C0</accession>
<feature type="transmembrane region" description="Helical" evidence="10">
    <location>
        <begin position="418"/>
        <end position="438"/>
    </location>
</feature>
<keyword evidence="4" id="KW-0813">Transport</keyword>
<evidence type="ECO:0000256" key="1">
    <source>
        <dbReference type="ARBA" id="ARBA00004651"/>
    </source>
</evidence>
<feature type="transmembrane region" description="Helical" evidence="10">
    <location>
        <begin position="235"/>
        <end position="258"/>
    </location>
</feature>
<keyword evidence="6 10" id="KW-0812">Transmembrane</keyword>
<dbReference type="CDD" id="cd13143">
    <property type="entry name" value="MATE_MepA_like"/>
    <property type="match status" value="1"/>
</dbReference>
<feature type="transmembrane region" description="Helical" evidence="10">
    <location>
        <begin position="48"/>
        <end position="72"/>
    </location>
</feature>
<gene>
    <name evidence="11" type="ORF">KQI88_11215</name>
</gene>
<feature type="transmembrane region" description="Helical" evidence="10">
    <location>
        <begin position="318"/>
        <end position="342"/>
    </location>
</feature>
<evidence type="ECO:0000313" key="11">
    <source>
        <dbReference type="EMBL" id="MBU5676985.1"/>
    </source>
</evidence>
<reference evidence="11 12" key="1">
    <citation type="submission" date="2021-06" db="EMBL/GenBank/DDBJ databases">
        <authorList>
            <person name="Sun Q."/>
            <person name="Li D."/>
        </authorList>
    </citation>
    <scope>NUCLEOTIDE SEQUENCE [LARGE SCALE GENOMIC DNA]</scope>
    <source>
        <strain evidence="11 12">MSJ-5</strain>
    </source>
</reference>
<comment type="caution">
    <text evidence="11">The sequence shown here is derived from an EMBL/GenBank/DDBJ whole genome shotgun (WGS) entry which is preliminary data.</text>
</comment>
<feature type="transmembrane region" description="Helical" evidence="10">
    <location>
        <begin position="394"/>
        <end position="412"/>
    </location>
</feature>
<sequence length="460" mass="49716">MDRSKQLAEEKIGKLLLTFSVPAIVGMLVNALYNIVDRIFVGRGVGSLAIAGITIGFPIMIILMAFSMLVGLGATSLISIRLGQNRKEDAEKIVGNAMTLLVVIMLGLTVVGLVFLEPLLRIFGASADVMPYAKDYLRIILFGAVFQGIGFGMNNIIRAEGNPKIAMLTMLIGAILNTILDPIFIFVFNWGIQGAALATIISQAASSIWVLSHFLSGRSTLKVYKENLRLKIDVVLSIFSIGFAPFMMQLAASAVTAVLNNQLAVYGGDIAISAMGIVNSISTIILMPIFGINQGSQPIIGFNYGAGQFNRVKQTLRYAITAATALVVLGFFLIRLLPVQLITLFAQGDQTLIDIGTNGLKIFFAVLPIIGFQIVSANYFQAIGKPKQAAILSLSRQVLFLIPALLILPRYFELNGVWMASPVSDILSSVVTGIWILLEIKNLGTNKATEKNPTKPLYQE</sequence>
<evidence type="ECO:0000256" key="9">
    <source>
        <dbReference type="ARBA" id="ARBA00023251"/>
    </source>
</evidence>
<feature type="transmembrane region" description="Helical" evidence="10">
    <location>
        <begin position="136"/>
        <end position="153"/>
    </location>
</feature>
<dbReference type="EMBL" id="JAHLQK010000004">
    <property type="protein sequence ID" value="MBU5676985.1"/>
    <property type="molecule type" value="Genomic_DNA"/>
</dbReference>
<dbReference type="InterPro" id="IPR045070">
    <property type="entry name" value="MATE_MepA-like"/>
</dbReference>
<dbReference type="PANTHER" id="PTHR43823:SF3">
    <property type="entry name" value="MULTIDRUG EXPORT PROTEIN MEPA"/>
    <property type="match status" value="1"/>
</dbReference>
<keyword evidence="12" id="KW-1185">Reference proteome</keyword>
<dbReference type="PANTHER" id="PTHR43823">
    <property type="entry name" value="SPORULATION PROTEIN YKVU"/>
    <property type="match status" value="1"/>
</dbReference>
<evidence type="ECO:0000256" key="7">
    <source>
        <dbReference type="ARBA" id="ARBA00022989"/>
    </source>
</evidence>
<dbReference type="InterPro" id="IPR002528">
    <property type="entry name" value="MATE_fam"/>
</dbReference>
<comment type="similarity">
    <text evidence="2">Belongs to the multi antimicrobial extrusion (MATE) (TC 2.A.66.1) family. MepA subfamily.</text>
</comment>
<evidence type="ECO:0000256" key="5">
    <source>
        <dbReference type="ARBA" id="ARBA00022475"/>
    </source>
</evidence>
<feature type="transmembrane region" description="Helical" evidence="10">
    <location>
        <begin position="270"/>
        <end position="290"/>
    </location>
</feature>
<keyword evidence="8 10" id="KW-0472">Membrane</keyword>
<evidence type="ECO:0000313" key="12">
    <source>
        <dbReference type="Proteomes" id="UP000779508"/>
    </source>
</evidence>
<dbReference type="Proteomes" id="UP000779508">
    <property type="component" value="Unassembled WGS sequence"/>
</dbReference>
<dbReference type="RefSeq" id="WP_216417373.1">
    <property type="nucleotide sequence ID" value="NZ_JAHLQK010000004.1"/>
</dbReference>
<feature type="transmembrane region" description="Helical" evidence="10">
    <location>
        <begin position="194"/>
        <end position="215"/>
    </location>
</feature>
<feature type="transmembrane region" description="Helical" evidence="10">
    <location>
        <begin position="93"/>
        <end position="116"/>
    </location>
</feature>
<feature type="transmembrane region" description="Helical" evidence="10">
    <location>
        <begin position="12"/>
        <end position="36"/>
    </location>
</feature>
<evidence type="ECO:0000256" key="4">
    <source>
        <dbReference type="ARBA" id="ARBA00022448"/>
    </source>
</evidence>
<dbReference type="Pfam" id="PF01554">
    <property type="entry name" value="MatE"/>
    <property type="match status" value="2"/>
</dbReference>
<evidence type="ECO:0000256" key="3">
    <source>
        <dbReference type="ARBA" id="ARBA00022106"/>
    </source>
</evidence>
<dbReference type="InterPro" id="IPR051327">
    <property type="entry name" value="MATE_MepA_subfamily"/>
</dbReference>
<protein>
    <recommendedName>
        <fullName evidence="3">Multidrug export protein MepA</fullName>
    </recommendedName>
</protein>
<keyword evidence="9" id="KW-0046">Antibiotic resistance</keyword>
<dbReference type="InterPro" id="IPR048279">
    <property type="entry name" value="MdtK-like"/>
</dbReference>
<comment type="subcellular location">
    <subcellularLocation>
        <location evidence="1">Cell membrane</location>
        <topology evidence="1">Multi-pass membrane protein</topology>
    </subcellularLocation>
</comment>
<name>A0ABS6G3C0_9FIRM</name>
<dbReference type="PIRSF" id="PIRSF006603">
    <property type="entry name" value="DinF"/>
    <property type="match status" value="1"/>
</dbReference>
<organism evidence="11 12">
    <name type="scientific">Alkaliphilus flagellatus</name>
    <dbReference type="NCBI Taxonomy" id="2841507"/>
    <lineage>
        <taxon>Bacteria</taxon>
        <taxon>Bacillati</taxon>
        <taxon>Bacillota</taxon>
        <taxon>Clostridia</taxon>
        <taxon>Peptostreptococcales</taxon>
        <taxon>Natronincolaceae</taxon>
        <taxon>Alkaliphilus</taxon>
    </lineage>
</organism>
<evidence type="ECO:0000256" key="10">
    <source>
        <dbReference type="SAM" id="Phobius"/>
    </source>
</evidence>
<evidence type="ECO:0000256" key="6">
    <source>
        <dbReference type="ARBA" id="ARBA00022692"/>
    </source>
</evidence>
<feature type="transmembrane region" description="Helical" evidence="10">
    <location>
        <begin position="362"/>
        <end position="382"/>
    </location>
</feature>
<evidence type="ECO:0000256" key="2">
    <source>
        <dbReference type="ARBA" id="ARBA00008417"/>
    </source>
</evidence>
<feature type="transmembrane region" description="Helical" evidence="10">
    <location>
        <begin position="165"/>
        <end position="188"/>
    </location>
</feature>
<proteinExistence type="inferred from homology"/>
<keyword evidence="7 10" id="KW-1133">Transmembrane helix</keyword>
<keyword evidence="5" id="KW-1003">Cell membrane</keyword>
<dbReference type="NCBIfam" id="TIGR00797">
    <property type="entry name" value="matE"/>
    <property type="match status" value="1"/>
</dbReference>
<evidence type="ECO:0000256" key="8">
    <source>
        <dbReference type="ARBA" id="ARBA00023136"/>
    </source>
</evidence>